<organism evidence="3 4">
    <name type="scientific">Lentinus brumalis</name>
    <dbReference type="NCBI Taxonomy" id="2498619"/>
    <lineage>
        <taxon>Eukaryota</taxon>
        <taxon>Fungi</taxon>
        <taxon>Dikarya</taxon>
        <taxon>Basidiomycota</taxon>
        <taxon>Agaricomycotina</taxon>
        <taxon>Agaricomycetes</taxon>
        <taxon>Polyporales</taxon>
        <taxon>Polyporaceae</taxon>
        <taxon>Lentinus</taxon>
    </lineage>
</organism>
<keyword evidence="2" id="KW-0472">Membrane</keyword>
<feature type="compositionally biased region" description="Basic and acidic residues" evidence="1">
    <location>
        <begin position="45"/>
        <end position="63"/>
    </location>
</feature>
<evidence type="ECO:0000256" key="1">
    <source>
        <dbReference type="SAM" id="MobiDB-lite"/>
    </source>
</evidence>
<accession>A0A371CNP0</accession>
<reference evidence="3 4" key="1">
    <citation type="journal article" date="2018" name="Biotechnol. Biofuels">
        <title>Integrative visual omics of the white-rot fungus Polyporus brumalis exposes the biotechnological potential of its oxidative enzymes for delignifying raw plant biomass.</title>
        <authorList>
            <person name="Miyauchi S."/>
            <person name="Rancon A."/>
            <person name="Drula E."/>
            <person name="Hage H."/>
            <person name="Chaduli D."/>
            <person name="Favel A."/>
            <person name="Grisel S."/>
            <person name="Henrissat B."/>
            <person name="Herpoel-Gimbert I."/>
            <person name="Ruiz-Duenas F.J."/>
            <person name="Chevret D."/>
            <person name="Hainaut M."/>
            <person name="Lin J."/>
            <person name="Wang M."/>
            <person name="Pangilinan J."/>
            <person name="Lipzen A."/>
            <person name="Lesage-Meessen L."/>
            <person name="Navarro D."/>
            <person name="Riley R."/>
            <person name="Grigoriev I.V."/>
            <person name="Zhou S."/>
            <person name="Raouche S."/>
            <person name="Rosso M.N."/>
        </authorList>
    </citation>
    <scope>NUCLEOTIDE SEQUENCE [LARGE SCALE GENOMIC DNA]</scope>
    <source>
        <strain evidence="3 4">BRFM 1820</strain>
    </source>
</reference>
<dbReference type="Proteomes" id="UP000256964">
    <property type="component" value="Unassembled WGS sequence"/>
</dbReference>
<dbReference type="EMBL" id="KZ857500">
    <property type="protein sequence ID" value="RDX41847.1"/>
    <property type="molecule type" value="Genomic_DNA"/>
</dbReference>
<gene>
    <name evidence="3" type="ORF">OH76DRAFT_1489166</name>
</gene>
<keyword evidence="4" id="KW-1185">Reference proteome</keyword>
<feature type="region of interest" description="Disordered" evidence="1">
    <location>
        <begin position="142"/>
        <end position="171"/>
    </location>
</feature>
<evidence type="ECO:0000313" key="3">
    <source>
        <dbReference type="EMBL" id="RDX41847.1"/>
    </source>
</evidence>
<evidence type="ECO:0000256" key="2">
    <source>
        <dbReference type="SAM" id="Phobius"/>
    </source>
</evidence>
<keyword evidence="2" id="KW-0812">Transmembrane</keyword>
<dbReference type="AlphaFoldDB" id="A0A371CNP0"/>
<sequence>MTALRVQPGRKPTIQDANWTGFAFAMVGALLAVMFLRGVGVVGHRGSDADSEKTAREDPEDRDHDAVNISDYVSHVRLRRELCLRRLPASRLLCLKPSGAGDNEDRAHGMSRLRRHPGSPVYVELEERLRYIKAQIALKREAYDDVETGEAEEADWGQRALPRGTSESRDP</sequence>
<evidence type="ECO:0000313" key="4">
    <source>
        <dbReference type="Proteomes" id="UP000256964"/>
    </source>
</evidence>
<feature type="region of interest" description="Disordered" evidence="1">
    <location>
        <begin position="43"/>
        <end position="63"/>
    </location>
</feature>
<feature type="compositionally biased region" description="Acidic residues" evidence="1">
    <location>
        <begin position="144"/>
        <end position="155"/>
    </location>
</feature>
<name>A0A371CNP0_9APHY</name>
<evidence type="ECO:0008006" key="5">
    <source>
        <dbReference type="Google" id="ProtNLM"/>
    </source>
</evidence>
<protein>
    <recommendedName>
        <fullName evidence="5">Transmembrane protein</fullName>
    </recommendedName>
</protein>
<keyword evidence="2" id="KW-1133">Transmembrane helix</keyword>
<dbReference type="OrthoDB" id="2130629at2759"/>
<feature type="transmembrane region" description="Helical" evidence="2">
    <location>
        <begin position="17"/>
        <end position="36"/>
    </location>
</feature>
<proteinExistence type="predicted"/>